<evidence type="ECO:0000313" key="2">
    <source>
        <dbReference type="EMBL" id="MBX38544.1"/>
    </source>
</evidence>
<protein>
    <submittedName>
        <fullName evidence="2">Uncharacterized protein</fullName>
    </submittedName>
</protein>
<organism evidence="2">
    <name type="scientific">Rhizophora mucronata</name>
    <name type="common">Asiatic mangrove</name>
    <dbReference type="NCBI Taxonomy" id="61149"/>
    <lineage>
        <taxon>Eukaryota</taxon>
        <taxon>Viridiplantae</taxon>
        <taxon>Streptophyta</taxon>
        <taxon>Embryophyta</taxon>
        <taxon>Tracheophyta</taxon>
        <taxon>Spermatophyta</taxon>
        <taxon>Magnoliopsida</taxon>
        <taxon>eudicotyledons</taxon>
        <taxon>Gunneridae</taxon>
        <taxon>Pentapetalae</taxon>
        <taxon>rosids</taxon>
        <taxon>fabids</taxon>
        <taxon>Malpighiales</taxon>
        <taxon>Rhizophoraceae</taxon>
        <taxon>Rhizophora</taxon>
    </lineage>
</organism>
<sequence length="57" mass="6345">MSSSLADRAASGWRSLIVRRRRGPAYLSLPVRSTSSRKRGSPSDSPPALTRRCSWRT</sequence>
<reference evidence="2" key="1">
    <citation type="submission" date="2018-02" db="EMBL/GenBank/DDBJ databases">
        <title>Rhizophora mucronata_Transcriptome.</title>
        <authorList>
            <person name="Meera S.P."/>
            <person name="Sreeshan A."/>
            <person name="Augustine A."/>
        </authorList>
    </citation>
    <scope>NUCLEOTIDE SEQUENCE</scope>
    <source>
        <tissue evidence="2">Leaf</tissue>
    </source>
</reference>
<name>A0A2P2N7U6_RHIMU</name>
<proteinExistence type="predicted"/>
<accession>A0A2P2N7U6</accession>
<feature type="region of interest" description="Disordered" evidence="1">
    <location>
        <begin position="27"/>
        <end position="57"/>
    </location>
</feature>
<evidence type="ECO:0000256" key="1">
    <source>
        <dbReference type="SAM" id="MobiDB-lite"/>
    </source>
</evidence>
<dbReference type="AlphaFoldDB" id="A0A2P2N7U6"/>
<dbReference type="EMBL" id="GGEC01058060">
    <property type="protein sequence ID" value="MBX38544.1"/>
    <property type="molecule type" value="Transcribed_RNA"/>
</dbReference>